<keyword evidence="4" id="KW-1185">Reference proteome</keyword>
<protein>
    <submittedName>
        <fullName evidence="3">Ferrous iron transport protein A</fullName>
    </submittedName>
</protein>
<dbReference type="Gene3D" id="2.30.30.90">
    <property type="match status" value="1"/>
</dbReference>
<dbReference type="RefSeq" id="WP_224054881.1">
    <property type="nucleotide sequence ID" value="NZ_OU594967.1"/>
</dbReference>
<dbReference type="EMBL" id="SMGD01000001">
    <property type="protein sequence ID" value="TCK63909.1"/>
    <property type="molecule type" value="Genomic_DNA"/>
</dbReference>
<dbReference type="InterPro" id="IPR038157">
    <property type="entry name" value="FeoA_core_dom"/>
</dbReference>
<proteinExistence type="predicted"/>
<dbReference type="Pfam" id="PF04023">
    <property type="entry name" value="FeoA"/>
    <property type="match status" value="1"/>
</dbReference>
<dbReference type="SUPFAM" id="SSF50037">
    <property type="entry name" value="C-terminal domain of transcriptional repressors"/>
    <property type="match status" value="1"/>
</dbReference>
<evidence type="ECO:0000313" key="4">
    <source>
        <dbReference type="Proteomes" id="UP000295565"/>
    </source>
</evidence>
<reference evidence="3 4" key="1">
    <citation type="submission" date="2019-03" db="EMBL/GenBank/DDBJ databases">
        <title>Genomic Encyclopedia of Type Strains, Phase IV (KMG-IV): sequencing the most valuable type-strain genomes for metagenomic binning, comparative biology and taxonomic classification.</title>
        <authorList>
            <person name="Goeker M."/>
        </authorList>
    </citation>
    <scope>NUCLEOTIDE SEQUENCE [LARGE SCALE GENOMIC DNA]</scope>
    <source>
        <strain evidence="3 4">DSM 18577</strain>
    </source>
</reference>
<dbReference type="InterPro" id="IPR008988">
    <property type="entry name" value="Transcriptional_repressor_C"/>
</dbReference>
<sequence>MTNQATQTGAPQTIKQMQLGNQAVIIKINGTFQQIQRIQMLGLRKGGHIKVVHGPGRRGAVVQSGGARIALGKEIIEQIEVTPINVQEDQTR</sequence>
<feature type="domain" description="Ferrous iron transporter FeoA-like" evidence="2">
    <location>
        <begin position="12"/>
        <end position="83"/>
    </location>
</feature>
<name>A0A4R1KJX2_9GAMM</name>
<evidence type="ECO:0000256" key="1">
    <source>
        <dbReference type="ARBA" id="ARBA00023004"/>
    </source>
</evidence>
<gene>
    <name evidence="3" type="ORF">EV690_0023</name>
</gene>
<accession>A0A4R1KJX2</accession>
<comment type="caution">
    <text evidence="3">The sequence shown here is derived from an EMBL/GenBank/DDBJ whole genome shotgun (WGS) entry which is preliminary data.</text>
</comment>
<organism evidence="3 4">
    <name type="scientific">Celerinatantimonas diazotrophica</name>
    <dbReference type="NCBI Taxonomy" id="412034"/>
    <lineage>
        <taxon>Bacteria</taxon>
        <taxon>Pseudomonadati</taxon>
        <taxon>Pseudomonadota</taxon>
        <taxon>Gammaproteobacteria</taxon>
        <taxon>Celerinatantimonadaceae</taxon>
        <taxon>Celerinatantimonas</taxon>
    </lineage>
</organism>
<evidence type="ECO:0000259" key="2">
    <source>
        <dbReference type="SMART" id="SM00899"/>
    </source>
</evidence>
<dbReference type="SMART" id="SM00899">
    <property type="entry name" value="FeoA"/>
    <property type="match status" value="1"/>
</dbReference>
<dbReference type="GO" id="GO:0046914">
    <property type="term" value="F:transition metal ion binding"/>
    <property type="evidence" value="ECO:0007669"/>
    <property type="project" value="InterPro"/>
</dbReference>
<dbReference type="Proteomes" id="UP000295565">
    <property type="component" value="Unassembled WGS sequence"/>
</dbReference>
<dbReference type="InterPro" id="IPR007167">
    <property type="entry name" value="Fe-transptr_FeoA-like"/>
</dbReference>
<evidence type="ECO:0000313" key="3">
    <source>
        <dbReference type="EMBL" id="TCK63909.1"/>
    </source>
</evidence>
<dbReference type="AlphaFoldDB" id="A0A4R1KJX2"/>
<keyword evidence="1" id="KW-0408">Iron</keyword>